<evidence type="ECO:0000313" key="1">
    <source>
        <dbReference type="EMBL" id="MED6114406.1"/>
    </source>
</evidence>
<organism evidence="1 2">
    <name type="scientific">Stylosanthes scabra</name>
    <dbReference type="NCBI Taxonomy" id="79078"/>
    <lineage>
        <taxon>Eukaryota</taxon>
        <taxon>Viridiplantae</taxon>
        <taxon>Streptophyta</taxon>
        <taxon>Embryophyta</taxon>
        <taxon>Tracheophyta</taxon>
        <taxon>Spermatophyta</taxon>
        <taxon>Magnoliopsida</taxon>
        <taxon>eudicotyledons</taxon>
        <taxon>Gunneridae</taxon>
        <taxon>Pentapetalae</taxon>
        <taxon>rosids</taxon>
        <taxon>fabids</taxon>
        <taxon>Fabales</taxon>
        <taxon>Fabaceae</taxon>
        <taxon>Papilionoideae</taxon>
        <taxon>50 kb inversion clade</taxon>
        <taxon>dalbergioids sensu lato</taxon>
        <taxon>Dalbergieae</taxon>
        <taxon>Pterocarpus clade</taxon>
        <taxon>Stylosanthes</taxon>
    </lineage>
</organism>
<evidence type="ECO:0000313" key="2">
    <source>
        <dbReference type="Proteomes" id="UP001341840"/>
    </source>
</evidence>
<protein>
    <submittedName>
        <fullName evidence="1">Uncharacterized protein</fullName>
    </submittedName>
</protein>
<accession>A0ABU6QQW7</accession>
<dbReference type="Proteomes" id="UP001341840">
    <property type="component" value="Unassembled WGS sequence"/>
</dbReference>
<keyword evidence="2" id="KW-1185">Reference proteome</keyword>
<name>A0ABU6QQW7_9FABA</name>
<comment type="caution">
    <text evidence="1">The sequence shown here is derived from an EMBL/GenBank/DDBJ whole genome shotgun (WGS) entry which is preliminary data.</text>
</comment>
<proteinExistence type="predicted"/>
<reference evidence="1 2" key="1">
    <citation type="journal article" date="2023" name="Plants (Basel)">
        <title>Bridging the Gap: Combining Genomics and Transcriptomics Approaches to Understand Stylosanthes scabra, an Orphan Legume from the Brazilian Caatinga.</title>
        <authorList>
            <person name="Ferreira-Neto J.R.C."/>
            <person name="da Silva M.D."/>
            <person name="Binneck E."/>
            <person name="de Melo N.F."/>
            <person name="da Silva R.H."/>
            <person name="de Melo A.L.T.M."/>
            <person name="Pandolfi V."/>
            <person name="Bustamante F.O."/>
            <person name="Brasileiro-Vidal A.C."/>
            <person name="Benko-Iseppon A.M."/>
        </authorList>
    </citation>
    <scope>NUCLEOTIDE SEQUENCE [LARGE SCALE GENOMIC DNA]</scope>
    <source>
        <tissue evidence="1">Leaves</tissue>
    </source>
</reference>
<dbReference type="EMBL" id="JASCZI010001149">
    <property type="protein sequence ID" value="MED6114406.1"/>
    <property type="molecule type" value="Genomic_DNA"/>
</dbReference>
<gene>
    <name evidence="1" type="ORF">PIB30_079940</name>
</gene>
<sequence length="110" mass="12547">MLCSHGERPILRVFLTKDNPERRLWGCAYYDWADTSSEPVVSELAKLKRKAVLLNFRSIVAERRFKAALMVGVYFKKYNRKEVTLPKHVFIAISDASVNGSLGIVFIVCP</sequence>